<name>A0A444XZH4_ARAHY</name>
<dbReference type="SUPFAM" id="SSF103473">
    <property type="entry name" value="MFS general substrate transporter"/>
    <property type="match status" value="1"/>
</dbReference>
<dbReference type="OrthoDB" id="8904098at2759"/>
<keyword evidence="5 6" id="KW-0472">Membrane</keyword>
<keyword evidence="4 6" id="KW-1133">Transmembrane helix</keyword>
<feature type="transmembrane region" description="Helical" evidence="6">
    <location>
        <begin position="356"/>
        <end position="373"/>
    </location>
</feature>
<feature type="transmembrane region" description="Helical" evidence="6">
    <location>
        <begin position="477"/>
        <end position="498"/>
    </location>
</feature>
<dbReference type="Proteomes" id="UP000289738">
    <property type="component" value="Chromosome B08"/>
</dbReference>
<evidence type="ECO:0000313" key="7">
    <source>
        <dbReference type="EMBL" id="RYQ95057.1"/>
    </source>
</evidence>
<feature type="transmembrane region" description="Helical" evidence="6">
    <location>
        <begin position="446"/>
        <end position="465"/>
    </location>
</feature>
<dbReference type="Gene3D" id="1.20.1250.20">
    <property type="entry name" value="MFS general substrate transporter like domains"/>
    <property type="match status" value="1"/>
</dbReference>
<evidence type="ECO:0000256" key="3">
    <source>
        <dbReference type="ARBA" id="ARBA00022692"/>
    </source>
</evidence>
<comment type="similarity">
    <text evidence="2">Belongs to the major facilitator superfamily. Proton-dependent oligopeptide transporter (POT/PTR) (TC 2.A.17) family.</text>
</comment>
<dbReference type="InterPro" id="IPR000109">
    <property type="entry name" value="POT_fam"/>
</dbReference>
<dbReference type="GO" id="GO:0022857">
    <property type="term" value="F:transmembrane transporter activity"/>
    <property type="evidence" value="ECO:0007669"/>
    <property type="project" value="InterPro"/>
</dbReference>
<dbReference type="Pfam" id="PF00854">
    <property type="entry name" value="PTR2"/>
    <property type="match status" value="1"/>
</dbReference>
<dbReference type="SMR" id="A0A444XZH4"/>
<keyword evidence="8" id="KW-1185">Reference proteome</keyword>
<feature type="transmembrane region" description="Helical" evidence="6">
    <location>
        <begin position="98"/>
        <end position="127"/>
    </location>
</feature>
<proteinExistence type="inferred from homology"/>
<feature type="transmembrane region" description="Helical" evidence="6">
    <location>
        <begin position="393"/>
        <end position="414"/>
    </location>
</feature>
<evidence type="ECO:0008006" key="9">
    <source>
        <dbReference type="Google" id="ProtNLM"/>
    </source>
</evidence>
<dbReference type="EMBL" id="SDMP01000018">
    <property type="protein sequence ID" value="RYQ95057.1"/>
    <property type="molecule type" value="Genomic_DNA"/>
</dbReference>
<dbReference type="AlphaFoldDB" id="A0A444XZH4"/>
<sequence>MADSPSSKSNSLIIHHTKKGGWHAAIYIIFVEFAERFAYQGLASNLITYLTNVLNEPITTAAKNVNTWVGVSSLFPLLGGFIADSCLGRFRTILLSSLIYLLGMIFLTLSVSVVKHTTLFFLALYVLSIGDGGHKPCVQTFAADQFDEDTPEEKEAKSSFFNWWYLGIVAGSAAAVFVVIYLQDNVGWGVGLGVLVGVLAIALALFLLGINRYRKESPQGSPFTRMAQVFVAAARKWRVKDKSGHTDYYYGVDEEEHNQLHDHQLKFHALQHTQQCSFLDKAMIIDEVDATSKTRNPWRLCSVTQVEEVKLVLRLIPIWLSCLMFCVVQSQVHTYFTKQGSTLVRSIGPHFQIPPASLQGFVGVFILLAVPIYDRIFVPLARKFTGHPAGITVLQRIGVGLALSILTMVVSALVETKRIGVARDHGLIDDPKAVIPMSVWWMLPQYMITGVSDAFAIVGLQELFYDQMPDAMRSLGAAAYISILGAGSFASNIVIAIVEDISSRSGEKWLGNNINRAHLDYYYWVLAGLSVGSLCVYLLIAKSYVYKKVDEAERSSNNQGFRFSKYRPRV</sequence>
<gene>
    <name evidence="7" type="ORF">Ahy_B08g090045</name>
</gene>
<evidence type="ECO:0000256" key="6">
    <source>
        <dbReference type="SAM" id="Phobius"/>
    </source>
</evidence>
<evidence type="ECO:0000256" key="2">
    <source>
        <dbReference type="ARBA" id="ARBA00005982"/>
    </source>
</evidence>
<dbReference type="Gramene" id="arahy.Tifrunner.gnm2.ann2.Ah18g375900.1">
    <property type="protein sequence ID" value="arahy.Tifrunner.gnm2.ann2.Ah18g375900.1-CDS"/>
    <property type="gene ID" value="arahy.Tifrunner.gnm2.ann2.Ah18g375900"/>
</dbReference>
<feature type="transmembrane region" description="Helical" evidence="6">
    <location>
        <begin position="188"/>
        <end position="210"/>
    </location>
</feature>
<organism evidence="7 8">
    <name type="scientific">Arachis hypogaea</name>
    <name type="common">Peanut</name>
    <dbReference type="NCBI Taxonomy" id="3818"/>
    <lineage>
        <taxon>Eukaryota</taxon>
        <taxon>Viridiplantae</taxon>
        <taxon>Streptophyta</taxon>
        <taxon>Embryophyta</taxon>
        <taxon>Tracheophyta</taxon>
        <taxon>Spermatophyta</taxon>
        <taxon>Magnoliopsida</taxon>
        <taxon>eudicotyledons</taxon>
        <taxon>Gunneridae</taxon>
        <taxon>Pentapetalae</taxon>
        <taxon>rosids</taxon>
        <taxon>fabids</taxon>
        <taxon>Fabales</taxon>
        <taxon>Fabaceae</taxon>
        <taxon>Papilionoideae</taxon>
        <taxon>50 kb inversion clade</taxon>
        <taxon>dalbergioids sensu lato</taxon>
        <taxon>Dalbergieae</taxon>
        <taxon>Pterocarpus clade</taxon>
        <taxon>Arachis</taxon>
    </lineage>
</organism>
<accession>A0A444XZH4</accession>
<reference evidence="7 8" key="1">
    <citation type="submission" date="2019-01" db="EMBL/GenBank/DDBJ databases">
        <title>Sequencing of cultivated peanut Arachis hypogaea provides insights into genome evolution and oil improvement.</title>
        <authorList>
            <person name="Chen X."/>
        </authorList>
    </citation>
    <scope>NUCLEOTIDE SEQUENCE [LARGE SCALE GENOMIC DNA]</scope>
    <source>
        <strain evidence="8">cv. Fuhuasheng</strain>
        <tissue evidence="7">Leaves</tissue>
    </source>
</reference>
<dbReference type="PANTHER" id="PTHR11654">
    <property type="entry name" value="OLIGOPEPTIDE TRANSPORTER-RELATED"/>
    <property type="match status" value="1"/>
</dbReference>
<evidence type="ECO:0000256" key="4">
    <source>
        <dbReference type="ARBA" id="ARBA00022989"/>
    </source>
</evidence>
<comment type="caution">
    <text evidence="7">The sequence shown here is derived from an EMBL/GenBank/DDBJ whole genome shotgun (WGS) entry which is preliminary data.</text>
</comment>
<dbReference type="InterPro" id="IPR036259">
    <property type="entry name" value="MFS_trans_sf"/>
</dbReference>
<evidence type="ECO:0000256" key="1">
    <source>
        <dbReference type="ARBA" id="ARBA00004141"/>
    </source>
</evidence>
<protein>
    <recommendedName>
        <fullName evidence="9">Major facilitator superfamily (MFS) profile domain-containing protein</fullName>
    </recommendedName>
</protein>
<dbReference type="GO" id="GO:0016020">
    <property type="term" value="C:membrane"/>
    <property type="evidence" value="ECO:0007669"/>
    <property type="project" value="UniProtKB-SubCell"/>
</dbReference>
<evidence type="ECO:0000313" key="8">
    <source>
        <dbReference type="Proteomes" id="UP000289738"/>
    </source>
</evidence>
<comment type="subcellular location">
    <subcellularLocation>
        <location evidence="1">Membrane</location>
        <topology evidence="1">Multi-pass membrane protein</topology>
    </subcellularLocation>
</comment>
<keyword evidence="3 6" id="KW-0812">Transmembrane</keyword>
<feature type="transmembrane region" description="Helical" evidence="6">
    <location>
        <begin position="521"/>
        <end position="540"/>
    </location>
</feature>
<evidence type="ECO:0000256" key="5">
    <source>
        <dbReference type="ARBA" id="ARBA00023136"/>
    </source>
</evidence>
<feature type="transmembrane region" description="Helical" evidence="6">
    <location>
        <begin position="163"/>
        <end position="182"/>
    </location>
</feature>